<name>A0A0E9XQ82_ANGAN</name>
<dbReference type="EMBL" id="GBXM01003798">
    <property type="protein sequence ID" value="JAI04780.1"/>
    <property type="molecule type" value="Transcribed_RNA"/>
</dbReference>
<organism evidence="1">
    <name type="scientific">Anguilla anguilla</name>
    <name type="common">European freshwater eel</name>
    <name type="synonym">Muraena anguilla</name>
    <dbReference type="NCBI Taxonomy" id="7936"/>
    <lineage>
        <taxon>Eukaryota</taxon>
        <taxon>Metazoa</taxon>
        <taxon>Chordata</taxon>
        <taxon>Craniata</taxon>
        <taxon>Vertebrata</taxon>
        <taxon>Euteleostomi</taxon>
        <taxon>Actinopterygii</taxon>
        <taxon>Neopterygii</taxon>
        <taxon>Teleostei</taxon>
        <taxon>Anguilliformes</taxon>
        <taxon>Anguillidae</taxon>
        <taxon>Anguilla</taxon>
    </lineage>
</organism>
<reference evidence="1" key="1">
    <citation type="submission" date="2014-11" db="EMBL/GenBank/DDBJ databases">
        <authorList>
            <person name="Amaro Gonzalez C."/>
        </authorList>
    </citation>
    <scope>NUCLEOTIDE SEQUENCE</scope>
</reference>
<accession>A0A0E9XQ82</accession>
<dbReference type="AlphaFoldDB" id="A0A0E9XQ82"/>
<reference evidence="1" key="2">
    <citation type="journal article" date="2015" name="Fish Shellfish Immunol.">
        <title>Early steps in the European eel (Anguilla anguilla)-Vibrio vulnificus interaction in the gills: Role of the RtxA13 toxin.</title>
        <authorList>
            <person name="Callol A."/>
            <person name="Pajuelo D."/>
            <person name="Ebbesson L."/>
            <person name="Teles M."/>
            <person name="MacKenzie S."/>
            <person name="Amaro C."/>
        </authorList>
    </citation>
    <scope>NUCLEOTIDE SEQUENCE</scope>
</reference>
<sequence>MLHQVIYVCGLNTEHYVQKYFLESIYFASTSLYSKYISFFITIYENHLQTNFFFLPHQLQLCK</sequence>
<evidence type="ECO:0000313" key="1">
    <source>
        <dbReference type="EMBL" id="JAI04780.1"/>
    </source>
</evidence>
<proteinExistence type="predicted"/>
<protein>
    <submittedName>
        <fullName evidence="1">Uncharacterized protein</fullName>
    </submittedName>
</protein>